<sequence>MIRPQSVADILNPPEIHKLRKIVNDDKENARVKQRDEEKPEGSSSSLSNSSNANAHCMSYYALTVSQLTQPECVLRVLEASMPPLRPTATKISVL</sequence>
<reference evidence="3" key="2">
    <citation type="submission" date="2019-02" db="EMBL/GenBank/DDBJ databases">
        <title>Opniocepnalus argus Var Kimnra genome.</title>
        <authorList>
            <person name="Zhou C."/>
            <person name="Xiao S."/>
        </authorList>
    </citation>
    <scope>NUCLEOTIDE SEQUENCE [LARGE SCALE GENOMIC DNA]</scope>
</reference>
<dbReference type="AlphaFoldDB" id="A0A6G1QSI9"/>
<evidence type="ECO:0000256" key="1">
    <source>
        <dbReference type="SAM" id="MobiDB-lite"/>
    </source>
</evidence>
<proteinExistence type="predicted"/>
<evidence type="ECO:0000313" key="2">
    <source>
        <dbReference type="EMBL" id="KAF3705562.1"/>
    </source>
</evidence>
<keyword evidence="3" id="KW-1185">Reference proteome</keyword>
<accession>A0A6G1QSI9</accession>
<reference evidence="2 3" key="1">
    <citation type="submission" date="2019-02" db="EMBL/GenBank/DDBJ databases">
        <title>Opniocepnalus argus genome.</title>
        <authorList>
            <person name="Zhou C."/>
            <person name="Xiao S."/>
        </authorList>
    </citation>
    <scope>NUCLEOTIDE SEQUENCE [LARGE SCALE GENOMIC DNA]</scope>
    <source>
        <strain evidence="2">OARG1902GOOAL</strain>
        <tissue evidence="2">Muscle</tissue>
    </source>
</reference>
<dbReference type="Proteomes" id="UP000503349">
    <property type="component" value="Chromosome 22"/>
</dbReference>
<name>A0A6G1QSI9_CHAAH</name>
<gene>
    <name evidence="2" type="ORF">EXN66_Car021253</name>
</gene>
<feature type="compositionally biased region" description="Low complexity" evidence="1">
    <location>
        <begin position="43"/>
        <end position="52"/>
    </location>
</feature>
<organism evidence="2 3">
    <name type="scientific">Channa argus</name>
    <name type="common">Northern snakehead</name>
    <name type="synonym">Ophicephalus argus</name>
    <dbReference type="NCBI Taxonomy" id="215402"/>
    <lineage>
        <taxon>Eukaryota</taxon>
        <taxon>Metazoa</taxon>
        <taxon>Chordata</taxon>
        <taxon>Craniata</taxon>
        <taxon>Vertebrata</taxon>
        <taxon>Euteleostomi</taxon>
        <taxon>Actinopterygii</taxon>
        <taxon>Neopterygii</taxon>
        <taxon>Teleostei</taxon>
        <taxon>Neoteleostei</taxon>
        <taxon>Acanthomorphata</taxon>
        <taxon>Anabantaria</taxon>
        <taxon>Anabantiformes</taxon>
        <taxon>Channoidei</taxon>
        <taxon>Channidae</taxon>
        <taxon>Channa</taxon>
    </lineage>
</organism>
<dbReference type="EMBL" id="CM015733">
    <property type="protein sequence ID" value="KAF3705562.1"/>
    <property type="molecule type" value="Genomic_DNA"/>
</dbReference>
<feature type="region of interest" description="Disordered" evidence="1">
    <location>
        <begin position="21"/>
        <end position="52"/>
    </location>
</feature>
<protein>
    <submittedName>
        <fullName evidence="2">Uncharacterized protein</fullName>
    </submittedName>
</protein>
<evidence type="ECO:0000313" key="3">
    <source>
        <dbReference type="Proteomes" id="UP000503349"/>
    </source>
</evidence>
<feature type="compositionally biased region" description="Basic and acidic residues" evidence="1">
    <location>
        <begin position="22"/>
        <end position="41"/>
    </location>
</feature>